<accession>A0ABV7H042</accession>
<evidence type="ECO:0000313" key="3">
    <source>
        <dbReference type="Proteomes" id="UP001595632"/>
    </source>
</evidence>
<dbReference type="RefSeq" id="WP_275634924.1">
    <property type="nucleotide sequence ID" value="NZ_JARGYD010000013.1"/>
</dbReference>
<name>A0ABV7H042_9RHOB</name>
<dbReference type="Gene3D" id="3.40.50.1820">
    <property type="entry name" value="alpha/beta hydrolase"/>
    <property type="match status" value="1"/>
</dbReference>
<keyword evidence="3" id="KW-1185">Reference proteome</keyword>
<dbReference type="PANTHER" id="PTHR43194:SF2">
    <property type="entry name" value="PEROXISOMAL MEMBRANE PROTEIN LPX1"/>
    <property type="match status" value="1"/>
</dbReference>
<dbReference type="InterPro" id="IPR029058">
    <property type="entry name" value="AB_hydrolase_fold"/>
</dbReference>
<organism evidence="2 3">
    <name type="scientific">Psychromarinibacter halotolerans</name>
    <dbReference type="NCBI Taxonomy" id="1775175"/>
    <lineage>
        <taxon>Bacteria</taxon>
        <taxon>Pseudomonadati</taxon>
        <taxon>Pseudomonadota</taxon>
        <taxon>Alphaproteobacteria</taxon>
        <taxon>Rhodobacterales</taxon>
        <taxon>Paracoccaceae</taxon>
        <taxon>Psychromarinibacter</taxon>
    </lineage>
</organism>
<keyword evidence="2" id="KW-0378">Hydrolase</keyword>
<feature type="domain" description="AB hydrolase-1" evidence="1">
    <location>
        <begin position="24"/>
        <end position="268"/>
    </location>
</feature>
<dbReference type="GO" id="GO:0016787">
    <property type="term" value="F:hydrolase activity"/>
    <property type="evidence" value="ECO:0007669"/>
    <property type="project" value="UniProtKB-KW"/>
</dbReference>
<dbReference type="InterPro" id="IPR050228">
    <property type="entry name" value="Carboxylesterase_BioH"/>
</dbReference>
<dbReference type="PANTHER" id="PTHR43194">
    <property type="entry name" value="HYDROLASE ALPHA/BETA FOLD FAMILY"/>
    <property type="match status" value="1"/>
</dbReference>
<dbReference type="SUPFAM" id="SSF53474">
    <property type="entry name" value="alpha/beta-Hydrolases"/>
    <property type="match status" value="1"/>
</dbReference>
<evidence type="ECO:0000313" key="2">
    <source>
        <dbReference type="EMBL" id="MFC3144762.1"/>
    </source>
</evidence>
<dbReference type="Pfam" id="PF12697">
    <property type="entry name" value="Abhydrolase_6"/>
    <property type="match status" value="1"/>
</dbReference>
<dbReference type="EMBL" id="JBHRTB010000010">
    <property type="protein sequence ID" value="MFC3144762.1"/>
    <property type="molecule type" value="Genomic_DNA"/>
</dbReference>
<comment type="caution">
    <text evidence="2">The sequence shown here is derived from an EMBL/GenBank/DDBJ whole genome shotgun (WGS) entry which is preliminary data.</text>
</comment>
<sequence length="279" mass="30643">MMQYFHAPDGTRLAYTDEGEGLPVLCLSGLTRNGTDFDYVAPHLGDVRMIRLDYRGRGGSDWADPATYTIQVEGGDALALLDHLGIGRAAILGTSRGGLIAMLLAYVAKDRLIGACLNDIGPVVDPKGLDVIQGYVGKQPSAKTYEEAAKTRARLMVGFENVPEDRWMEEVQRHYLQADAGLRINYDPDLARIFDAADPDANPAPADFWPVFDAFEGLPIAAIRGANSDLLSRETFAEMQRRRPDMIAAEVPGRAHVPFLDEPEAVAAIRKWIDLCQTR</sequence>
<evidence type="ECO:0000259" key="1">
    <source>
        <dbReference type="Pfam" id="PF12697"/>
    </source>
</evidence>
<dbReference type="Proteomes" id="UP001595632">
    <property type="component" value="Unassembled WGS sequence"/>
</dbReference>
<protein>
    <submittedName>
        <fullName evidence="2">Alpha/beta fold hydrolase</fullName>
    </submittedName>
</protein>
<reference evidence="3" key="1">
    <citation type="journal article" date="2019" name="Int. J. Syst. Evol. Microbiol.">
        <title>The Global Catalogue of Microorganisms (GCM) 10K type strain sequencing project: providing services to taxonomists for standard genome sequencing and annotation.</title>
        <authorList>
            <consortium name="The Broad Institute Genomics Platform"/>
            <consortium name="The Broad Institute Genome Sequencing Center for Infectious Disease"/>
            <person name="Wu L."/>
            <person name="Ma J."/>
        </authorList>
    </citation>
    <scope>NUCLEOTIDE SEQUENCE [LARGE SCALE GENOMIC DNA]</scope>
    <source>
        <strain evidence="3">KCTC 52366</strain>
    </source>
</reference>
<proteinExistence type="predicted"/>
<gene>
    <name evidence="2" type="ORF">ACFOGP_18715</name>
</gene>
<dbReference type="InterPro" id="IPR000073">
    <property type="entry name" value="AB_hydrolase_1"/>
</dbReference>